<protein>
    <submittedName>
        <fullName evidence="2">Uncharacterized protein</fullName>
    </submittedName>
</protein>
<evidence type="ECO:0000313" key="3">
    <source>
        <dbReference type="Proteomes" id="UP000094795"/>
    </source>
</evidence>
<evidence type="ECO:0000313" key="2">
    <source>
        <dbReference type="EMBL" id="OCW58853.1"/>
    </source>
</evidence>
<keyword evidence="1" id="KW-0732">Signal</keyword>
<dbReference type="Proteomes" id="UP000094795">
    <property type="component" value="Unassembled WGS sequence"/>
</dbReference>
<feature type="chain" id="PRO_5008656510" evidence="1">
    <location>
        <begin position="25"/>
        <end position="211"/>
    </location>
</feature>
<gene>
    <name evidence="2" type="ORF">AWJ14_20960</name>
</gene>
<evidence type="ECO:0000256" key="1">
    <source>
        <dbReference type="SAM" id="SignalP"/>
    </source>
</evidence>
<feature type="signal peptide" evidence="1">
    <location>
        <begin position="1"/>
        <end position="24"/>
    </location>
</feature>
<proteinExistence type="predicted"/>
<sequence length="211" mass="23056">MTPVRDRGFAFALIGLAAVATAMAGPARAEPNCADAVRTLIKSEYPGKFPLKTPVKSRILTKMPGSPAMATFVLTDGERHLSLNEDGAPVALYTEGGFYTTPDNGESWVLEQAFSATDLNEARRGLETQAQDARNITCTHGLDLDGRTVHHYTAKYTLHMIGMPVHAEYWVLPDTDFAWKTRLIYDPGAENVVVEQTAEPAPEERLPNPEG</sequence>
<comment type="caution">
    <text evidence="2">The sequence shown here is derived from an EMBL/GenBank/DDBJ whole genome shotgun (WGS) entry which is preliminary data.</text>
</comment>
<dbReference type="AlphaFoldDB" id="A0A1C1YZ90"/>
<organism evidence="2 3">
    <name type="scientific">Hoeflea olei</name>
    <dbReference type="NCBI Taxonomy" id="1480615"/>
    <lineage>
        <taxon>Bacteria</taxon>
        <taxon>Pseudomonadati</taxon>
        <taxon>Pseudomonadota</taxon>
        <taxon>Alphaproteobacteria</taxon>
        <taxon>Hyphomicrobiales</taxon>
        <taxon>Rhizobiaceae</taxon>
        <taxon>Hoeflea</taxon>
    </lineage>
</organism>
<dbReference type="EMBL" id="LQZT01000003">
    <property type="protein sequence ID" value="OCW58853.1"/>
    <property type="molecule type" value="Genomic_DNA"/>
</dbReference>
<accession>A0A1C1YZ90</accession>
<dbReference type="RefSeq" id="WP_066175382.1">
    <property type="nucleotide sequence ID" value="NZ_LQZT01000003.1"/>
</dbReference>
<keyword evidence="3" id="KW-1185">Reference proteome</keyword>
<name>A0A1C1YZ90_9HYPH</name>
<dbReference type="OrthoDB" id="7676474at2"/>
<reference evidence="2 3" key="1">
    <citation type="submission" date="2015-12" db="EMBL/GenBank/DDBJ databases">
        <authorList>
            <person name="Shamseldin A."/>
            <person name="Moawad H."/>
            <person name="Abd El-Rahim W.M."/>
            <person name="Sadowsky M.J."/>
        </authorList>
    </citation>
    <scope>NUCLEOTIDE SEQUENCE [LARGE SCALE GENOMIC DNA]</scope>
    <source>
        <strain evidence="2 3">JC234</strain>
    </source>
</reference>